<dbReference type="PANTHER" id="PTHR13847">
    <property type="entry name" value="SARCOSINE DEHYDROGENASE-RELATED"/>
    <property type="match status" value="1"/>
</dbReference>
<organism evidence="3">
    <name type="scientific">marine sediment metagenome</name>
    <dbReference type="NCBI Taxonomy" id="412755"/>
    <lineage>
        <taxon>unclassified sequences</taxon>
        <taxon>metagenomes</taxon>
        <taxon>ecological metagenomes</taxon>
    </lineage>
</organism>
<dbReference type="InterPro" id="IPR036188">
    <property type="entry name" value="FAD/NAD-bd_sf"/>
</dbReference>
<protein>
    <recommendedName>
        <fullName evidence="2">FAD dependent oxidoreductase domain-containing protein</fullName>
    </recommendedName>
</protein>
<gene>
    <name evidence="3" type="ORF">LCGC14_0682300</name>
</gene>
<dbReference type="InterPro" id="IPR006076">
    <property type="entry name" value="FAD-dep_OxRdtase"/>
</dbReference>
<dbReference type="GO" id="GO:0016491">
    <property type="term" value="F:oxidoreductase activity"/>
    <property type="evidence" value="ECO:0007669"/>
    <property type="project" value="UniProtKB-KW"/>
</dbReference>
<dbReference type="Gene3D" id="3.30.9.10">
    <property type="entry name" value="D-Amino Acid Oxidase, subunit A, domain 2"/>
    <property type="match status" value="1"/>
</dbReference>
<name>A0A0F9TVX8_9ZZZZ</name>
<evidence type="ECO:0000313" key="3">
    <source>
        <dbReference type="EMBL" id="KKN45518.1"/>
    </source>
</evidence>
<dbReference type="SUPFAM" id="SSF51905">
    <property type="entry name" value="FAD/NAD(P)-binding domain"/>
    <property type="match status" value="1"/>
</dbReference>
<dbReference type="EMBL" id="LAZR01001384">
    <property type="protein sequence ID" value="KKN45518.1"/>
    <property type="molecule type" value="Genomic_DNA"/>
</dbReference>
<feature type="domain" description="FAD dependent oxidoreductase" evidence="2">
    <location>
        <begin position="8"/>
        <end position="368"/>
    </location>
</feature>
<evidence type="ECO:0000256" key="1">
    <source>
        <dbReference type="ARBA" id="ARBA00023002"/>
    </source>
</evidence>
<comment type="caution">
    <text evidence="3">The sequence shown here is derived from an EMBL/GenBank/DDBJ whole genome shotgun (WGS) entry which is preliminary data.</text>
</comment>
<dbReference type="PANTHER" id="PTHR13847:SF287">
    <property type="entry name" value="FAD-DEPENDENT OXIDOREDUCTASE DOMAIN-CONTAINING PROTEIN 1"/>
    <property type="match status" value="1"/>
</dbReference>
<proteinExistence type="predicted"/>
<evidence type="ECO:0000259" key="2">
    <source>
        <dbReference type="Pfam" id="PF01266"/>
    </source>
</evidence>
<accession>A0A0F9TVX8</accession>
<dbReference type="Pfam" id="PF01266">
    <property type="entry name" value="DAO"/>
    <property type="match status" value="1"/>
</dbReference>
<reference evidence="3" key="1">
    <citation type="journal article" date="2015" name="Nature">
        <title>Complex archaea that bridge the gap between prokaryotes and eukaryotes.</title>
        <authorList>
            <person name="Spang A."/>
            <person name="Saw J.H."/>
            <person name="Jorgensen S.L."/>
            <person name="Zaremba-Niedzwiedzka K."/>
            <person name="Martijn J."/>
            <person name="Lind A.E."/>
            <person name="van Eijk R."/>
            <person name="Schleper C."/>
            <person name="Guy L."/>
            <person name="Ettema T.J."/>
        </authorList>
    </citation>
    <scope>NUCLEOTIDE SEQUENCE</scope>
</reference>
<dbReference type="AlphaFoldDB" id="A0A0F9TVX8"/>
<dbReference type="Gene3D" id="3.50.50.60">
    <property type="entry name" value="FAD/NAD(P)-binding domain"/>
    <property type="match status" value="1"/>
</dbReference>
<sequence length="410" mass="43900">MSIVNHPDVVIIGGGILGCSIARYISRLPGLSTVVVERHGLGEQTTSYAAAVLTRVRTHQVLTGLAMETFRAIEELGEARNEPLPLRKVGSLQVSAQLDGQQQIEQTAQQAAEAGVSAELIDIQDAMQLAPWLDLTPDTAALWLPDDGYIDPYSLCMAYAAEARRNGVEFRLKQTVSGLLQHGSRVTGVSLANGEVISAGIVIDAAGPWSTELARQVGIHLGMAPVRSHYWISAPDPRVPSNGPMTILPDSGAYARPEVGGLLFGLRDTQSVVAHPGALPESLQGFRFDTDPTGECALEDGYPSLRSQLFLIDDLSLAHYVSNISSYTPDGFYLLGPMPGIDGFIAATGCSGAGIGMSGGIGRLISELVVDQPTFVNREPFRLDRFGAFDSYDPDFIHRCAEARARKRTG</sequence>
<dbReference type="GO" id="GO:0005737">
    <property type="term" value="C:cytoplasm"/>
    <property type="evidence" value="ECO:0007669"/>
    <property type="project" value="TreeGrafter"/>
</dbReference>
<keyword evidence="1" id="KW-0560">Oxidoreductase</keyword>